<keyword evidence="3" id="KW-1185">Reference proteome</keyword>
<evidence type="ECO:0000313" key="2">
    <source>
        <dbReference type="EMBL" id="KAK9673694.1"/>
    </source>
</evidence>
<dbReference type="Proteomes" id="UP001443914">
    <property type="component" value="Unassembled WGS sequence"/>
</dbReference>
<protein>
    <submittedName>
        <fullName evidence="2">Uncharacterized protein</fullName>
    </submittedName>
</protein>
<proteinExistence type="predicted"/>
<evidence type="ECO:0000256" key="1">
    <source>
        <dbReference type="SAM" id="MobiDB-lite"/>
    </source>
</evidence>
<comment type="caution">
    <text evidence="2">The sequence shown here is derived from an EMBL/GenBank/DDBJ whole genome shotgun (WGS) entry which is preliminary data.</text>
</comment>
<accession>A0AAW1HCH3</accession>
<feature type="compositionally biased region" description="Basic and acidic residues" evidence="1">
    <location>
        <begin position="1"/>
        <end position="14"/>
    </location>
</feature>
<name>A0AAW1HCH3_SAPOF</name>
<feature type="compositionally biased region" description="Basic and acidic residues" evidence="1">
    <location>
        <begin position="239"/>
        <end position="257"/>
    </location>
</feature>
<dbReference type="EMBL" id="JBDFQZ010000012">
    <property type="protein sequence ID" value="KAK9673694.1"/>
    <property type="molecule type" value="Genomic_DNA"/>
</dbReference>
<dbReference type="AlphaFoldDB" id="A0AAW1HCH3"/>
<reference evidence="2" key="1">
    <citation type="submission" date="2024-03" db="EMBL/GenBank/DDBJ databases">
        <title>WGS assembly of Saponaria officinalis var. Norfolk2.</title>
        <authorList>
            <person name="Jenkins J."/>
            <person name="Shu S."/>
            <person name="Grimwood J."/>
            <person name="Barry K."/>
            <person name="Goodstein D."/>
            <person name="Schmutz J."/>
            <person name="Leebens-Mack J."/>
            <person name="Osbourn A."/>
        </authorList>
    </citation>
    <scope>NUCLEOTIDE SEQUENCE [LARGE SCALE GENOMIC DNA]</scope>
    <source>
        <strain evidence="2">JIC</strain>
    </source>
</reference>
<gene>
    <name evidence="2" type="ORF">RND81_12G183900</name>
</gene>
<feature type="region of interest" description="Disordered" evidence="1">
    <location>
        <begin position="228"/>
        <end position="284"/>
    </location>
</feature>
<evidence type="ECO:0000313" key="3">
    <source>
        <dbReference type="Proteomes" id="UP001443914"/>
    </source>
</evidence>
<feature type="compositionally biased region" description="Low complexity" evidence="1">
    <location>
        <begin position="30"/>
        <end position="48"/>
    </location>
</feature>
<organism evidence="2 3">
    <name type="scientific">Saponaria officinalis</name>
    <name type="common">Common soapwort</name>
    <name type="synonym">Lychnis saponaria</name>
    <dbReference type="NCBI Taxonomy" id="3572"/>
    <lineage>
        <taxon>Eukaryota</taxon>
        <taxon>Viridiplantae</taxon>
        <taxon>Streptophyta</taxon>
        <taxon>Embryophyta</taxon>
        <taxon>Tracheophyta</taxon>
        <taxon>Spermatophyta</taxon>
        <taxon>Magnoliopsida</taxon>
        <taxon>eudicotyledons</taxon>
        <taxon>Gunneridae</taxon>
        <taxon>Pentapetalae</taxon>
        <taxon>Caryophyllales</taxon>
        <taxon>Caryophyllaceae</taxon>
        <taxon>Caryophylleae</taxon>
        <taxon>Saponaria</taxon>
    </lineage>
</organism>
<feature type="region of interest" description="Disordered" evidence="1">
    <location>
        <begin position="1"/>
        <end position="48"/>
    </location>
</feature>
<sequence length="284" mass="30372">MRSPREVHAEHDIPPVRQRRHPRTREEARATQQAYNAQHQHQHQQEVVVPQQWYQDPEPNFPQYQVQQGGFMGLEGLDLDDLNWEQIQNSISDVGGLGGAPGDSAEGSGARVYGGVGGSGDGGSAAGVYNWGGYDGGMTDTTYPSGGGYDVGMTGTTYPSGGGYDRGMTGTTYPSGGGYDRGMTGTTYPSGGGYDGGMTGTTYGCGVGIDGDGLDLSLSLRPSDQSAVVDASQSVYRTPEQELRRLTRPVGRRDSNQHVRPTQGIGFGTRPRRIFTPEPDDEDE</sequence>